<evidence type="ECO:0000313" key="2">
    <source>
        <dbReference type="EMBL" id="ROT40632.1"/>
    </source>
</evidence>
<name>A0A3N2Q1L7_SODAK</name>
<evidence type="ECO:0000256" key="1">
    <source>
        <dbReference type="SAM" id="Phobius"/>
    </source>
</evidence>
<keyword evidence="1" id="KW-1133">Transmembrane helix</keyword>
<evidence type="ECO:0000313" key="3">
    <source>
        <dbReference type="Proteomes" id="UP000272025"/>
    </source>
</evidence>
<reference evidence="2 3" key="1">
    <citation type="journal article" date="2018" name="Mol. Ecol.">
        <title>The obligate alkalophilic soda-lake fungus Sodiomyces alkalinus has shifted to a protein diet.</title>
        <authorList>
            <person name="Grum-Grzhimaylo A.A."/>
            <person name="Falkoski D.L."/>
            <person name="van den Heuvel J."/>
            <person name="Valero-Jimenez C.A."/>
            <person name="Min B."/>
            <person name="Choi I.G."/>
            <person name="Lipzen A."/>
            <person name="Daum C.G."/>
            <person name="Aanen D.K."/>
            <person name="Tsang A."/>
            <person name="Henrissat B."/>
            <person name="Bilanenko E.N."/>
            <person name="de Vries R.P."/>
            <person name="van Kan J.A.L."/>
            <person name="Grigoriev I.V."/>
            <person name="Debets A.J.M."/>
        </authorList>
    </citation>
    <scope>NUCLEOTIDE SEQUENCE [LARGE SCALE GENOMIC DNA]</scope>
    <source>
        <strain evidence="2 3">F11</strain>
    </source>
</reference>
<accession>A0A3N2Q1L7</accession>
<keyword evidence="1" id="KW-0472">Membrane</keyword>
<feature type="transmembrane region" description="Helical" evidence="1">
    <location>
        <begin position="125"/>
        <end position="147"/>
    </location>
</feature>
<dbReference type="Proteomes" id="UP000272025">
    <property type="component" value="Unassembled WGS sequence"/>
</dbReference>
<dbReference type="RefSeq" id="XP_028468438.1">
    <property type="nucleotide sequence ID" value="XM_028606452.1"/>
</dbReference>
<gene>
    <name evidence="2" type="ORF">SODALDRAFT_101247</name>
</gene>
<dbReference type="GeneID" id="39574930"/>
<sequence length="150" mass="16596">MGRTSSRPNMFGLGVSQGLGNASQTLFYLTPPLCTTALQVIFEHLNLRRTARIHRSAPAAYETLSSIRSFLMPSQPPRIHDHHIFFFSPLYYNPTKLVFVSIEVLADGGKSTEGKEPHCIWPTVLWFQGAPVITYSGVCCVLCVVLVGKS</sequence>
<keyword evidence="1" id="KW-0812">Transmembrane</keyword>
<proteinExistence type="predicted"/>
<organism evidence="2 3">
    <name type="scientific">Sodiomyces alkalinus (strain CBS 110278 / VKM F-3762 / F11)</name>
    <name type="common">Alkaliphilic filamentous fungus</name>
    <dbReference type="NCBI Taxonomy" id="1314773"/>
    <lineage>
        <taxon>Eukaryota</taxon>
        <taxon>Fungi</taxon>
        <taxon>Dikarya</taxon>
        <taxon>Ascomycota</taxon>
        <taxon>Pezizomycotina</taxon>
        <taxon>Sordariomycetes</taxon>
        <taxon>Hypocreomycetidae</taxon>
        <taxon>Glomerellales</taxon>
        <taxon>Plectosphaerellaceae</taxon>
        <taxon>Sodiomyces</taxon>
    </lineage>
</organism>
<dbReference type="EMBL" id="ML119052">
    <property type="protein sequence ID" value="ROT40632.1"/>
    <property type="molecule type" value="Genomic_DNA"/>
</dbReference>
<keyword evidence="3" id="KW-1185">Reference proteome</keyword>
<protein>
    <submittedName>
        <fullName evidence="2">Uncharacterized protein</fullName>
    </submittedName>
</protein>
<dbReference type="AlphaFoldDB" id="A0A3N2Q1L7"/>